<dbReference type="WBParaSite" id="Gr19_v10_g8232.t1">
    <property type="protein sequence ID" value="Gr19_v10_g8232.t1"/>
    <property type="gene ID" value="Gr19_v10_g8232"/>
</dbReference>
<dbReference type="Proteomes" id="UP000887572">
    <property type="component" value="Unplaced"/>
</dbReference>
<accession>A0A914I8D6</accession>
<evidence type="ECO:0000313" key="3">
    <source>
        <dbReference type="WBParaSite" id="Gr19_v10_g8232.t1"/>
    </source>
</evidence>
<evidence type="ECO:0000256" key="1">
    <source>
        <dbReference type="SAM" id="MobiDB-lite"/>
    </source>
</evidence>
<evidence type="ECO:0000313" key="2">
    <source>
        <dbReference type="Proteomes" id="UP000887572"/>
    </source>
</evidence>
<sequence length="71" mass="7919">MHLYRAIVQQQQQQSHYQHQRSLSPVMFAGNSPIPPGDSLLGMRRSSELSHDIDEPMSPMSLKAASPSSSR</sequence>
<proteinExistence type="predicted"/>
<reference evidence="3" key="1">
    <citation type="submission" date="2022-11" db="UniProtKB">
        <authorList>
            <consortium name="WormBaseParasite"/>
        </authorList>
    </citation>
    <scope>IDENTIFICATION</scope>
</reference>
<dbReference type="AlphaFoldDB" id="A0A914I8D6"/>
<feature type="compositionally biased region" description="Basic and acidic residues" evidence="1">
    <location>
        <begin position="45"/>
        <end position="54"/>
    </location>
</feature>
<protein>
    <submittedName>
        <fullName evidence="3">Uncharacterized protein</fullName>
    </submittedName>
</protein>
<name>A0A914I8D6_GLORO</name>
<keyword evidence="2" id="KW-1185">Reference proteome</keyword>
<feature type="region of interest" description="Disordered" evidence="1">
    <location>
        <begin position="1"/>
        <end position="71"/>
    </location>
</feature>
<organism evidence="2 3">
    <name type="scientific">Globodera rostochiensis</name>
    <name type="common">Golden nematode worm</name>
    <name type="synonym">Heterodera rostochiensis</name>
    <dbReference type="NCBI Taxonomy" id="31243"/>
    <lineage>
        <taxon>Eukaryota</taxon>
        <taxon>Metazoa</taxon>
        <taxon>Ecdysozoa</taxon>
        <taxon>Nematoda</taxon>
        <taxon>Chromadorea</taxon>
        <taxon>Rhabditida</taxon>
        <taxon>Tylenchina</taxon>
        <taxon>Tylenchomorpha</taxon>
        <taxon>Tylenchoidea</taxon>
        <taxon>Heteroderidae</taxon>
        <taxon>Heteroderinae</taxon>
        <taxon>Globodera</taxon>
    </lineage>
</organism>